<dbReference type="PROSITE" id="PS51257">
    <property type="entry name" value="PROKAR_LIPOPROTEIN"/>
    <property type="match status" value="1"/>
</dbReference>
<evidence type="ECO:0000313" key="3">
    <source>
        <dbReference type="Proteomes" id="UP000199579"/>
    </source>
</evidence>
<feature type="region of interest" description="Disordered" evidence="1">
    <location>
        <begin position="27"/>
        <end position="47"/>
    </location>
</feature>
<reference evidence="2 3" key="1">
    <citation type="submission" date="2016-10" db="EMBL/GenBank/DDBJ databases">
        <authorList>
            <person name="de Groot N.N."/>
        </authorList>
    </citation>
    <scope>NUCLEOTIDE SEQUENCE [LARGE SCALE GENOMIC DNA]</scope>
    <source>
        <strain evidence="2 3">DSM 381</strain>
    </source>
</reference>
<name>A0A1I4IQ80_9GAMM</name>
<sequence length="150" mass="16533">MRGRARPRHLLAVVMLCLGAGCRADGPPPSGPSGAGGEPEQTLENAADHAQEVRSLKVFADERFYRQRPEPEEVITGVLQAAPVREGPNTRDMPFVLLTGTDRLSVYVSGFDEERLQPYLGHAVEVVGKRVDQRDEGYGIEIWIAAIRLR</sequence>
<protein>
    <submittedName>
        <fullName evidence="2">Uncharacterized protein</fullName>
    </submittedName>
</protein>
<gene>
    <name evidence="2" type="ORF">SAMN04244574_04664</name>
</gene>
<dbReference type="Proteomes" id="UP000199579">
    <property type="component" value="Unassembled WGS sequence"/>
</dbReference>
<evidence type="ECO:0000256" key="1">
    <source>
        <dbReference type="SAM" id="MobiDB-lite"/>
    </source>
</evidence>
<dbReference type="EMBL" id="FOSX01000168">
    <property type="protein sequence ID" value="SFL56518.1"/>
    <property type="molecule type" value="Genomic_DNA"/>
</dbReference>
<dbReference type="AlphaFoldDB" id="A0A1I4IQ80"/>
<organism evidence="2 3">
    <name type="scientific">Azotobacter beijerinckii</name>
    <dbReference type="NCBI Taxonomy" id="170623"/>
    <lineage>
        <taxon>Bacteria</taxon>
        <taxon>Pseudomonadati</taxon>
        <taxon>Pseudomonadota</taxon>
        <taxon>Gammaproteobacteria</taxon>
        <taxon>Pseudomonadales</taxon>
        <taxon>Pseudomonadaceae</taxon>
        <taxon>Azotobacter</taxon>
    </lineage>
</organism>
<proteinExistence type="predicted"/>
<accession>A0A1I4IQ80</accession>
<evidence type="ECO:0000313" key="2">
    <source>
        <dbReference type="EMBL" id="SFL56518.1"/>
    </source>
</evidence>